<organism evidence="1 2">
    <name type="scientific">Streptomyces noboritoensis</name>
    <dbReference type="NCBI Taxonomy" id="67337"/>
    <lineage>
        <taxon>Bacteria</taxon>
        <taxon>Bacillati</taxon>
        <taxon>Actinomycetota</taxon>
        <taxon>Actinomycetes</taxon>
        <taxon>Kitasatosporales</taxon>
        <taxon>Streptomycetaceae</taxon>
        <taxon>Streptomyces</taxon>
    </lineage>
</organism>
<evidence type="ECO:0000313" key="1">
    <source>
        <dbReference type="EMBL" id="MFC0842308.1"/>
    </source>
</evidence>
<dbReference type="Proteomes" id="UP001589887">
    <property type="component" value="Unassembled WGS sequence"/>
</dbReference>
<evidence type="ECO:0000313" key="2">
    <source>
        <dbReference type="Proteomes" id="UP001589887"/>
    </source>
</evidence>
<gene>
    <name evidence="1" type="ORF">ACFH04_00945</name>
</gene>
<comment type="caution">
    <text evidence="1">The sequence shown here is derived from an EMBL/GenBank/DDBJ whole genome shotgun (WGS) entry which is preliminary data.</text>
</comment>
<protein>
    <submittedName>
        <fullName evidence="1">Uncharacterized protein</fullName>
    </submittedName>
</protein>
<keyword evidence="2" id="KW-1185">Reference proteome</keyword>
<reference evidence="1 2" key="1">
    <citation type="submission" date="2024-09" db="EMBL/GenBank/DDBJ databases">
        <authorList>
            <person name="Sun Q."/>
            <person name="Mori K."/>
        </authorList>
    </citation>
    <scope>NUCLEOTIDE SEQUENCE [LARGE SCALE GENOMIC DNA]</scope>
    <source>
        <strain evidence="1 2">JCM 4557</strain>
    </source>
</reference>
<dbReference type="RefSeq" id="WP_394316178.1">
    <property type="nucleotide sequence ID" value="NZ_JBHMQV010000001.1"/>
</dbReference>
<accession>A0ABV6T943</accession>
<sequence>MSAIPVKPGKYKIHAHIIGPTSLLTATEYAVKHGAPVITDRLNPLPIEQEWIIDYPDAGQESVPGSPYVIHLAYHPAAGLVVPEDRLFVNSVARAEWAKFTFEPVIGGIKIISDKGLALRAGHRGAQIQLVAPTPEFQETWTLEYVGPIPSGEE</sequence>
<dbReference type="EMBL" id="JBHMQV010000001">
    <property type="protein sequence ID" value="MFC0842308.1"/>
    <property type="molecule type" value="Genomic_DNA"/>
</dbReference>
<name>A0ABV6T943_9ACTN</name>
<proteinExistence type="predicted"/>